<evidence type="ECO:0000313" key="2">
    <source>
        <dbReference type="Proteomes" id="UP000814176"/>
    </source>
</evidence>
<dbReference type="GeneID" id="72003503"/>
<name>A0ABQ8KS76_9APHY</name>
<accession>A0ABQ8KS76</accession>
<dbReference type="EMBL" id="JADCUA010000004">
    <property type="protein sequence ID" value="KAH9840671.1"/>
    <property type="molecule type" value="Genomic_DNA"/>
</dbReference>
<comment type="caution">
    <text evidence="1">The sequence shown here is derived from an EMBL/GenBank/DDBJ whole genome shotgun (WGS) entry which is preliminary data.</text>
</comment>
<dbReference type="Proteomes" id="UP000814176">
    <property type="component" value="Unassembled WGS sequence"/>
</dbReference>
<organism evidence="1 2">
    <name type="scientific">Rhodofomes roseus</name>
    <dbReference type="NCBI Taxonomy" id="34475"/>
    <lineage>
        <taxon>Eukaryota</taxon>
        <taxon>Fungi</taxon>
        <taxon>Dikarya</taxon>
        <taxon>Basidiomycota</taxon>
        <taxon>Agaricomycotina</taxon>
        <taxon>Agaricomycetes</taxon>
        <taxon>Polyporales</taxon>
        <taxon>Rhodofomes</taxon>
    </lineage>
</organism>
<sequence length="152" mass="16823">TDERTATGRCAYPGCVRPVLRAWRPLVGRRCGPLTCCPTLLLTCLHALGLAPTRTCHSLAPDLARVVSARRPCLHAGHLPRPSIAWVRLCLPLRRERAAGRRAACTPGVRMRKWAVERRGRVGMCAPACRRARGVVHDHDEAVSTHGHWSYL</sequence>
<gene>
    <name evidence="1" type="ORF">C8Q71DRAFT_740715</name>
</gene>
<protein>
    <submittedName>
        <fullName evidence="1">Uncharacterized protein</fullName>
    </submittedName>
</protein>
<proteinExistence type="predicted"/>
<evidence type="ECO:0000313" key="1">
    <source>
        <dbReference type="EMBL" id="KAH9840671.1"/>
    </source>
</evidence>
<keyword evidence="2" id="KW-1185">Reference proteome</keyword>
<reference evidence="1 2" key="1">
    <citation type="journal article" date="2021" name="Environ. Microbiol.">
        <title>Gene family expansions and transcriptome signatures uncover fungal adaptations to wood decay.</title>
        <authorList>
            <person name="Hage H."/>
            <person name="Miyauchi S."/>
            <person name="Viragh M."/>
            <person name="Drula E."/>
            <person name="Min B."/>
            <person name="Chaduli D."/>
            <person name="Navarro D."/>
            <person name="Favel A."/>
            <person name="Norest M."/>
            <person name="Lesage-Meessen L."/>
            <person name="Balint B."/>
            <person name="Merenyi Z."/>
            <person name="de Eugenio L."/>
            <person name="Morin E."/>
            <person name="Martinez A.T."/>
            <person name="Baldrian P."/>
            <person name="Stursova M."/>
            <person name="Martinez M.J."/>
            <person name="Novotny C."/>
            <person name="Magnuson J.K."/>
            <person name="Spatafora J.W."/>
            <person name="Maurice S."/>
            <person name="Pangilinan J."/>
            <person name="Andreopoulos W."/>
            <person name="LaButti K."/>
            <person name="Hundley H."/>
            <person name="Na H."/>
            <person name="Kuo A."/>
            <person name="Barry K."/>
            <person name="Lipzen A."/>
            <person name="Henrissat B."/>
            <person name="Riley R."/>
            <person name="Ahrendt S."/>
            <person name="Nagy L.G."/>
            <person name="Grigoriev I.V."/>
            <person name="Martin F."/>
            <person name="Rosso M.N."/>
        </authorList>
    </citation>
    <scope>NUCLEOTIDE SEQUENCE [LARGE SCALE GENOMIC DNA]</scope>
    <source>
        <strain evidence="1 2">CIRM-BRFM 1785</strain>
    </source>
</reference>
<feature type="non-terminal residue" evidence="1">
    <location>
        <position position="1"/>
    </location>
</feature>
<dbReference type="RefSeq" id="XP_047782137.1">
    <property type="nucleotide sequence ID" value="XM_047922771.1"/>
</dbReference>